<accession>A0ABR3A8M5</accession>
<name>A0ABR3A8M5_9AGAR</name>
<evidence type="ECO:0000313" key="2">
    <source>
        <dbReference type="Proteomes" id="UP001437256"/>
    </source>
</evidence>
<keyword evidence="2" id="KW-1185">Reference proteome</keyword>
<dbReference type="Proteomes" id="UP001437256">
    <property type="component" value="Unassembled WGS sequence"/>
</dbReference>
<evidence type="ECO:0000313" key="1">
    <source>
        <dbReference type="EMBL" id="KAL0070048.1"/>
    </source>
</evidence>
<reference evidence="1 2" key="1">
    <citation type="submission" date="2024-05" db="EMBL/GenBank/DDBJ databases">
        <title>A draft genome resource for the thread blight pathogen Marasmius tenuissimus strain MS-2.</title>
        <authorList>
            <person name="Yulfo-Soto G.E."/>
            <person name="Baruah I.K."/>
            <person name="Amoako-Attah I."/>
            <person name="Bukari Y."/>
            <person name="Meinhardt L.W."/>
            <person name="Bailey B.A."/>
            <person name="Cohen S.P."/>
        </authorList>
    </citation>
    <scope>NUCLEOTIDE SEQUENCE [LARGE SCALE GENOMIC DNA]</scope>
    <source>
        <strain evidence="1 2">MS-2</strain>
    </source>
</reference>
<organism evidence="1 2">
    <name type="scientific">Marasmius tenuissimus</name>
    <dbReference type="NCBI Taxonomy" id="585030"/>
    <lineage>
        <taxon>Eukaryota</taxon>
        <taxon>Fungi</taxon>
        <taxon>Dikarya</taxon>
        <taxon>Basidiomycota</taxon>
        <taxon>Agaricomycotina</taxon>
        <taxon>Agaricomycetes</taxon>
        <taxon>Agaricomycetidae</taxon>
        <taxon>Agaricales</taxon>
        <taxon>Marasmiineae</taxon>
        <taxon>Marasmiaceae</taxon>
        <taxon>Marasmius</taxon>
    </lineage>
</organism>
<protein>
    <submittedName>
        <fullName evidence="1">Uncharacterized protein</fullName>
    </submittedName>
</protein>
<gene>
    <name evidence="1" type="ORF">AAF712_002945</name>
</gene>
<proteinExistence type="predicted"/>
<comment type="caution">
    <text evidence="1">The sequence shown here is derived from an EMBL/GenBank/DDBJ whole genome shotgun (WGS) entry which is preliminary data.</text>
</comment>
<sequence length="253" mass="28867">MSMTEGDLKDGPRTGQGKAPIQFNTILRLFFDERPFLSRIISLRNQTPFRYSCRGLQTQLRGPVRLGNTYDYLGIRRSSRCHRKHHQEISDDELELAAPIAVLEVVEVKDDYDDVEYMAPNTLDIPYQPAFDSELPYTLGASQTLMEFSRNLALEELQLLTEISLRPKDIEQVYRDIMPLLEPASYLAYTYKRNVSAAPRSGSVKVTSTGLTRLSQRPVTAQITSKSEFEDVDLIPFKVDATEDSRCDFLFNV</sequence>
<dbReference type="EMBL" id="JBBXMP010000009">
    <property type="protein sequence ID" value="KAL0070048.1"/>
    <property type="molecule type" value="Genomic_DNA"/>
</dbReference>